<dbReference type="AlphaFoldDB" id="A0AAJ1HS45"/>
<reference evidence="4" key="1">
    <citation type="submission" date="2023-01" db="EMBL/GenBank/DDBJ databases">
        <title>Genome analysis of 13 Lactobacillus isolated from gut of wild boar.</title>
        <authorList>
            <person name="Papp P."/>
            <person name="Libisch B."/>
            <person name="Nagy T."/>
            <person name="Olasz F."/>
        </authorList>
    </citation>
    <scope>NUCLEOTIDE SEQUENCE</scope>
    <source>
        <strain evidence="4">F108</strain>
    </source>
</reference>
<feature type="domain" description="MucBP" evidence="3">
    <location>
        <begin position="375"/>
        <end position="434"/>
    </location>
</feature>
<feature type="domain" description="MucBP" evidence="3">
    <location>
        <begin position="718"/>
        <end position="775"/>
    </location>
</feature>
<feature type="domain" description="MucBP" evidence="3">
    <location>
        <begin position="802"/>
        <end position="844"/>
    </location>
</feature>
<evidence type="ECO:0000313" key="5">
    <source>
        <dbReference type="Proteomes" id="UP001218021"/>
    </source>
</evidence>
<evidence type="ECO:0000313" key="4">
    <source>
        <dbReference type="EMBL" id="MDC2828497.1"/>
    </source>
</evidence>
<feature type="compositionally biased region" description="Basic residues" evidence="2">
    <location>
        <begin position="1128"/>
        <end position="1137"/>
    </location>
</feature>
<dbReference type="RefSeq" id="WP_272207473.1">
    <property type="nucleotide sequence ID" value="NZ_JAQONC010000004.1"/>
</dbReference>
<feature type="domain" description="MucBP" evidence="3">
    <location>
        <begin position="513"/>
        <end position="568"/>
    </location>
</feature>
<feature type="domain" description="MucBP" evidence="3">
    <location>
        <begin position="980"/>
        <end position="1040"/>
    </location>
</feature>
<feature type="region of interest" description="Disordered" evidence="2">
    <location>
        <begin position="1118"/>
        <end position="1137"/>
    </location>
</feature>
<feature type="compositionally biased region" description="Basic and acidic residues" evidence="2">
    <location>
        <begin position="52"/>
        <end position="110"/>
    </location>
</feature>
<sequence>MGLLDKFVHHKKDENEIANTVDKKTDPKVSMAESPETQKEIKNILNQANKDQNQDLEKKNEKIVWRSPESREDSMDKTKEAARVDKDSPAADGKVAKEEGQQSDKGKKDQNPAIRRPNLKTQAVKTKTHADAKSVTESASASAAENFVKPKTTETKTVQKKPSQAKPIIVSFRHGDKKVANDYVFAGQMGQQLQLSKLPKISGFKIYKVDNSQPNQDLKITDKTQRITLIMVPEKVNYTLIPVNEQLQKLPGQTSKSMQGQAGRLIPVSEFPNVPGYKAVTSREYFVPETSEDVKIVYEAEEQTIKVSYQDINGHVLGEESLHGLTGERYVIKPEERQFGGFELAELPANLSGVFTPNSVMSLVIKYMPVKSNLKVLFLDESGNTIHKPFDYEGRYNTPYRIDPPIIDGYDLESDPSILKGKYEVEEKTVTLRFKRSHARIAIHFWFDDQKTISAGDDAFVEGLINDTYEYDVPELDGYTAQPTKLVGRFNRFENPELNVIYHQIESSVCLVFQDQAGRIISDSKPIKKGFWGERYTFDLPDIEGYTKPSDQYEGEFLDREVTKVVYYTANNVSMRINYLDEQTGAEIKHYPSESLTGLVGTAYNVDPKMIDGYQLQQLPQNASGVFSVKGGHDINFMYHPNPSRLVLHQMDVTQNVLHEPVIEEGFYGQEYSIEPNTLAGYRFVNASDDLKGTFPVSQKDINLYYQPDTVSFVLTPIDQYGQQINEQFNVKVSGLLGQPFSTAMPSIPGYTTNTGEVSGTITADLQGKTIQVNYTPEQETVIFHFVCQGGVSDGTNPFGDYKLTGLMGDPFTYDVPMVNGYEPNQKTVKGTFSDDEQYITITYNVKTEHYGIQFVDDQQRLVGGVPEGDGFYGQVIDISSYIPKGFHLTASSDGNVVLTGDGHYLITVAPDKIMVNLIAQTQNGERLGTQKQVSGTYHQEQTFTVPMIQGYEPLEDKITVKFELDVTELPIVYKPEVKKITVRFMNTQGEQLAAPQEYSGNYCDKYQVTAPQFKGYEVLGEKVKQGVYGLENVETAFIYRATSDKLNSFENTDKSQNNEASKVSVQNKQASEVQEPSQPRRPQVASSPDIQAVAEGILQVKENTSNTNQNTLEAQNGAQKNVLNNFIHRKPNTNNQ</sequence>
<keyword evidence="1" id="KW-0677">Repeat</keyword>
<feature type="domain" description="MucBP" evidence="3">
    <location>
        <begin position="652"/>
        <end position="707"/>
    </location>
</feature>
<feature type="compositionally biased region" description="Polar residues" evidence="2">
    <location>
        <begin position="1050"/>
        <end position="1078"/>
    </location>
</feature>
<dbReference type="Proteomes" id="UP001218021">
    <property type="component" value="Unassembled WGS sequence"/>
</dbReference>
<feature type="compositionally biased region" description="Basic and acidic residues" evidence="2">
    <location>
        <begin position="18"/>
        <end position="27"/>
    </location>
</feature>
<evidence type="ECO:0000259" key="3">
    <source>
        <dbReference type="Pfam" id="PF06458"/>
    </source>
</evidence>
<feature type="domain" description="MucBP" evidence="3">
    <location>
        <begin position="577"/>
        <end position="639"/>
    </location>
</feature>
<dbReference type="Pfam" id="PF06458">
    <property type="entry name" value="MucBP"/>
    <property type="match status" value="9"/>
</dbReference>
<name>A0AAJ1HS45_LIMMU</name>
<evidence type="ECO:0000256" key="2">
    <source>
        <dbReference type="SAM" id="MobiDB-lite"/>
    </source>
</evidence>
<dbReference type="EMBL" id="JAQOND010000032">
    <property type="protein sequence ID" value="MDC2828497.1"/>
    <property type="molecule type" value="Genomic_DNA"/>
</dbReference>
<feature type="domain" description="MucBP" evidence="3">
    <location>
        <begin position="443"/>
        <end position="502"/>
    </location>
</feature>
<gene>
    <name evidence="4" type="ORF">PO158_09410</name>
</gene>
<feature type="region of interest" description="Disordered" evidence="2">
    <location>
        <begin position="18"/>
        <end position="145"/>
    </location>
</feature>
<dbReference type="InterPro" id="IPR009459">
    <property type="entry name" value="MucBP_dom"/>
</dbReference>
<evidence type="ECO:0000256" key="1">
    <source>
        <dbReference type="ARBA" id="ARBA00022737"/>
    </source>
</evidence>
<organism evidence="4 5">
    <name type="scientific">Limosilactobacillus mucosae</name>
    <name type="common">Lactobacillus mucosae</name>
    <dbReference type="NCBI Taxonomy" id="97478"/>
    <lineage>
        <taxon>Bacteria</taxon>
        <taxon>Bacillati</taxon>
        <taxon>Bacillota</taxon>
        <taxon>Bacilli</taxon>
        <taxon>Lactobacillales</taxon>
        <taxon>Lactobacillaceae</taxon>
        <taxon>Limosilactobacillus</taxon>
    </lineage>
</organism>
<comment type="caution">
    <text evidence="4">The sequence shown here is derived from an EMBL/GenBank/DDBJ whole genome shotgun (WGS) entry which is preliminary data.</text>
</comment>
<feature type="region of interest" description="Disordered" evidence="2">
    <location>
        <begin position="1050"/>
        <end position="1089"/>
    </location>
</feature>
<feature type="domain" description="MucBP" evidence="3">
    <location>
        <begin position="304"/>
        <end position="356"/>
    </location>
</feature>
<accession>A0AAJ1HS45</accession>
<proteinExistence type="predicted"/>
<protein>
    <submittedName>
        <fullName evidence="4">MucBP domain-containing protein</fullName>
    </submittedName>
</protein>
<dbReference type="Gene3D" id="3.10.20.320">
    <property type="entry name" value="Putative peptidoglycan bound protein (lpxtg motif)"/>
    <property type="match status" value="4"/>
</dbReference>